<comment type="caution">
    <text evidence="1">The sequence shown here is derived from an EMBL/GenBank/DDBJ whole genome shotgun (WGS) entry which is preliminary data.</text>
</comment>
<dbReference type="EMBL" id="JRPQ01000103">
    <property type="protein sequence ID" value="KGI21915.1"/>
    <property type="molecule type" value="Genomic_DNA"/>
</dbReference>
<name>A0A098YQ89_9BACT</name>
<dbReference type="AlphaFoldDB" id="A0A098YQ89"/>
<dbReference type="Proteomes" id="UP000029723">
    <property type="component" value="Unassembled WGS sequence"/>
</dbReference>
<accession>A0A098YQ89</accession>
<proteinExistence type="predicted"/>
<evidence type="ECO:0000313" key="2">
    <source>
        <dbReference type="Proteomes" id="UP000029723"/>
    </source>
</evidence>
<dbReference type="OrthoDB" id="5464618at2"/>
<organism evidence="1 2">
    <name type="scientific">Hoylesella timonensis S9-PR14</name>
    <dbReference type="NCBI Taxonomy" id="1401062"/>
    <lineage>
        <taxon>Bacteria</taxon>
        <taxon>Pseudomonadati</taxon>
        <taxon>Bacteroidota</taxon>
        <taxon>Bacteroidia</taxon>
        <taxon>Bacteroidales</taxon>
        <taxon>Prevotellaceae</taxon>
        <taxon>Hoylesella</taxon>
    </lineage>
</organism>
<reference evidence="1 2" key="1">
    <citation type="submission" date="2014-07" db="EMBL/GenBank/DDBJ databases">
        <authorList>
            <person name="McCorrison J."/>
            <person name="Sanka R."/>
            <person name="Torralba M."/>
            <person name="Gillis M."/>
            <person name="Haft D.H."/>
            <person name="Methe B."/>
            <person name="Sutton G."/>
            <person name="Nelson K.E."/>
        </authorList>
    </citation>
    <scope>NUCLEOTIDE SEQUENCE [LARGE SCALE GENOMIC DNA]</scope>
    <source>
        <strain evidence="1 2">S9-PR14</strain>
    </source>
</reference>
<dbReference type="RefSeq" id="WP_036927749.1">
    <property type="nucleotide sequence ID" value="NZ_JRPQ01000103.1"/>
</dbReference>
<sequence length="203" mass="23935">MDNYHTSSMSYRLRRQLAWLYRWPRALGFGIQPPWAYHFVHQVVNDRADYKAYRVLQEAMPADSSASLRLARLLFRFARAETPNHWLIRTPHAALYGRYIQAGYPPSKLLSEELGDGEDASLVPDVYLVNLEEEWKSCFLRFIAQPRNGTFFIVEGISLNRHCRRIWKEMVARCHQFITFDLFDCGIILYDPTKTIGHYRLIF</sequence>
<gene>
    <name evidence="1" type="ORF">HMPREF9304_07425</name>
</gene>
<protein>
    <submittedName>
        <fullName evidence="1">Uncharacterized protein</fullName>
    </submittedName>
</protein>
<evidence type="ECO:0000313" key="1">
    <source>
        <dbReference type="EMBL" id="KGI21915.1"/>
    </source>
</evidence>